<feature type="compositionally biased region" description="Basic and acidic residues" evidence="1">
    <location>
        <begin position="50"/>
        <end position="62"/>
    </location>
</feature>
<feature type="region of interest" description="Disordered" evidence="1">
    <location>
        <begin position="26"/>
        <end position="62"/>
    </location>
</feature>
<proteinExistence type="predicted"/>
<feature type="compositionally biased region" description="Acidic residues" evidence="1">
    <location>
        <begin position="87"/>
        <end position="96"/>
    </location>
</feature>
<organism evidence="2 3">
    <name type="scientific">Thanatephorus cucumeris (strain AG1-IB / isolate 7/3/14)</name>
    <name type="common">Lettuce bottom rot fungus</name>
    <name type="synonym">Rhizoctonia solani</name>
    <dbReference type="NCBI Taxonomy" id="1108050"/>
    <lineage>
        <taxon>Eukaryota</taxon>
        <taxon>Fungi</taxon>
        <taxon>Dikarya</taxon>
        <taxon>Basidiomycota</taxon>
        <taxon>Agaricomycotina</taxon>
        <taxon>Agaricomycetes</taxon>
        <taxon>Cantharellales</taxon>
        <taxon>Ceratobasidiaceae</taxon>
        <taxon>Rhizoctonia</taxon>
        <taxon>Rhizoctonia solani AG-1</taxon>
    </lineage>
</organism>
<evidence type="ECO:0000313" key="3">
    <source>
        <dbReference type="Proteomes" id="UP000012065"/>
    </source>
</evidence>
<evidence type="ECO:0000256" key="1">
    <source>
        <dbReference type="SAM" id="MobiDB-lite"/>
    </source>
</evidence>
<sequence>MLQMLGLLKKVKGEVKGEVNKEVVIDPEEGEDKQGGLRDGLNAYQRGQHARRERERRQQEERELQQINNELVIDAPLIPNNTPGDVGDLEEEVLEV</sequence>
<dbReference type="Proteomes" id="UP000012065">
    <property type="component" value="Unassembled WGS sequence"/>
</dbReference>
<reference evidence="2 3" key="1">
    <citation type="journal article" date="2013" name="J. Biotechnol.">
        <title>Establishment and interpretation of the genome sequence of the phytopathogenic fungus Rhizoctonia solani AG1-IB isolate 7/3/14.</title>
        <authorList>
            <person name="Wibberg D.W."/>
            <person name="Jelonek L.J."/>
            <person name="Rupp O.R."/>
            <person name="Hennig M.H."/>
            <person name="Eikmeyer F.E."/>
            <person name="Goesmann A.G."/>
            <person name="Hartmann A.H."/>
            <person name="Borriss R.B."/>
            <person name="Grosch R.G."/>
            <person name="Puehler A.P."/>
            <person name="Schlueter A.S."/>
        </authorList>
    </citation>
    <scope>NUCLEOTIDE SEQUENCE [LARGE SCALE GENOMIC DNA]</scope>
    <source>
        <strain evidence="3">AG1-IB / isolate 7/3/14</strain>
    </source>
</reference>
<dbReference type="AlphaFoldDB" id="M5CFU6"/>
<gene>
    <name evidence="2" type="ORF">BN14_09095</name>
</gene>
<dbReference type="EMBL" id="CAOJ01013921">
    <property type="protein sequence ID" value="CCO34982.1"/>
    <property type="molecule type" value="Genomic_DNA"/>
</dbReference>
<protein>
    <submittedName>
        <fullName evidence="2">Uncharacterized protein</fullName>
    </submittedName>
</protein>
<dbReference type="HOGENOM" id="CLU_2361195_0_0_1"/>
<comment type="caution">
    <text evidence="2">The sequence shown here is derived from an EMBL/GenBank/DDBJ whole genome shotgun (WGS) entry which is preliminary data.</text>
</comment>
<accession>M5CFU6</accession>
<feature type="region of interest" description="Disordered" evidence="1">
    <location>
        <begin position="75"/>
        <end position="96"/>
    </location>
</feature>
<name>M5CFU6_THACB</name>
<evidence type="ECO:0000313" key="2">
    <source>
        <dbReference type="EMBL" id="CCO34982.1"/>
    </source>
</evidence>